<reference evidence="10 11" key="1">
    <citation type="journal article" date="2009" name="Nature">
        <title>The Sorghum bicolor genome and the diversification of grasses.</title>
        <authorList>
            <person name="Paterson A.H."/>
            <person name="Bowers J.E."/>
            <person name="Bruggmann R."/>
            <person name="Dubchak I."/>
            <person name="Grimwood J."/>
            <person name="Gundlach H."/>
            <person name="Haberer G."/>
            <person name="Hellsten U."/>
            <person name="Mitros T."/>
            <person name="Poliakov A."/>
            <person name="Schmutz J."/>
            <person name="Spannagl M."/>
            <person name="Tang H."/>
            <person name="Wang X."/>
            <person name="Wicker T."/>
            <person name="Bharti A.K."/>
            <person name="Chapman J."/>
            <person name="Feltus F.A."/>
            <person name="Gowik U."/>
            <person name="Grigoriev I.V."/>
            <person name="Lyons E."/>
            <person name="Maher C.A."/>
            <person name="Martis M."/>
            <person name="Narechania A."/>
            <person name="Otillar R.P."/>
            <person name="Penning B.W."/>
            <person name="Salamov A.A."/>
            <person name="Wang Y."/>
            <person name="Zhang L."/>
            <person name="Carpita N.C."/>
            <person name="Freeling M."/>
            <person name="Gingle A.R."/>
            <person name="Hash C.T."/>
            <person name="Keller B."/>
            <person name="Klein P."/>
            <person name="Kresovich S."/>
            <person name="McCann M.C."/>
            <person name="Ming R."/>
            <person name="Peterson D.G."/>
            <person name="Mehboob-ur-Rahman"/>
            <person name="Ware D."/>
            <person name="Westhoff P."/>
            <person name="Mayer K.F."/>
            <person name="Messing J."/>
            <person name="Rokhsar D.S."/>
        </authorList>
    </citation>
    <scope>NUCLEOTIDE SEQUENCE [LARGE SCALE GENOMIC DNA]</scope>
    <source>
        <strain evidence="11">cv. BTx623</strain>
    </source>
</reference>
<reference evidence="11" key="2">
    <citation type="journal article" date="2018" name="Plant J.">
        <title>The Sorghum bicolor reference genome: improved assembly, gene annotations, a transcriptome atlas, and signatures of genome organization.</title>
        <authorList>
            <person name="McCormick R.F."/>
            <person name="Truong S.K."/>
            <person name="Sreedasyam A."/>
            <person name="Jenkins J."/>
            <person name="Shu S."/>
            <person name="Sims D."/>
            <person name="Kennedy M."/>
            <person name="Amirebrahimi M."/>
            <person name="Weers B.D."/>
            <person name="McKinley B."/>
            <person name="Mattison A."/>
            <person name="Morishige D.T."/>
            <person name="Grimwood J."/>
            <person name="Schmutz J."/>
            <person name="Mullet J.E."/>
        </authorList>
    </citation>
    <scope>NUCLEOTIDE SEQUENCE [LARGE SCALE GENOMIC DNA]</scope>
    <source>
        <strain evidence="11">cv. BTx623</strain>
    </source>
</reference>
<evidence type="ECO:0000259" key="9">
    <source>
        <dbReference type="Pfam" id="PF04535"/>
    </source>
</evidence>
<dbReference type="InterPro" id="IPR045009">
    <property type="entry name" value="CASPL-5"/>
</dbReference>
<dbReference type="InterPro" id="IPR006702">
    <property type="entry name" value="CASP_dom"/>
</dbReference>
<comment type="caution">
    <text evidence="8">Lacks conserved residue(s) required for the propagation of feature annotation.</text>
</comment>
<gene>
    <name evidence="10" type="ORF">SORBI_3006G238400</name>
</gene>
<dbReference type="Pfam" id="PF04535">
    <property type="entry name" value="CASP_dom"/>
    <property type="match status" value="1"/>
</dbReference>
<dbReference type="PANTHER" id="PTHR32021:SF30">
    <property type="entry name" value="CASP-LIKE PROTEIN 5C1"/>
    <property type="match status" value="1"/>
</dbReference>
<dbReference type="Proteomes" id="UP000000768">
    <property type="component" value="Chromosome 6"/>
</dbReference>
<evidence type="ECO:0000313" key="11">
    <source>
        <dbReference type="Proteomes" id="UP000000768"/>
    </source>
</evidence>
<feature type="transmembrane region" description="Helical" evidence="8">
    <location>
        <begin position="107"/>
        <end position="126"/>
    </location>
</feature>
<keyword evidence="11" id="KW-1185">Reference proteome</keyword>
<evidence type="ECO:0000256" key="6">
    <source>
        <dbReference type="ARBA" id="ARBA00022989"/>
    </source>
</evidence>
<keyword evidence="7 8" id="KW-0472">Membrane</keyword>
<keyword evidence="4 8" id="KW-1003">Cell membrane</keyword>
<feature type="transmembrane region" description="Helical" evidence="8">
    <location>
        <begin position="20"/>
        <end position="40"/>
    </location>
</feature>
<comment type="subcellular location">
    <subcellularLocation>
        <location evidence="1 8">Cell membrane</location>
        <topology evidence="1 8">Multi-pass membrane protein</topology>
    </subcellularLocation>
</comment>
<dbReference type="Gramene" id="KXG27243">
    <property type="protein sequence ID" value="KXG27243"/>
    <property type="gene ID" value="SORBI_3006G238400"/>
</dbReference>
<organism evidence="10 11">
    <name type="scientific">Sorghum bicolor</name>
    <name type="common">Sorghum</name>
    <name type="synonym">Sorghum vulgare</name>
    <dbReference type="NCBI Taxonomy" id="4558"/>
    <lineage>
        <taxon>Eukaryota</taxon>
        <taxon>Viridiplantae</taxon>
        <taxon>Streptophyta</taxon>
        <taxon>Embryophyta</taxon>
        <taxon>Tracheophyta</taxon>
        <taxon>Spermatophyta</taxon>
        <taxon>Magnoliopsida</taxon>
        <taxon>Liliopsida</taxon>
        <taxon>Poales</taxon>
        <taxon>Poaceae</taxon>
        <taxon>PACMAD clade</taxon>
        <taxon>Panicoideae</taxon>
        <taxon>Andropogonodae</taxon>
        <taxon>Andropogoneae</taxon>
        <taxon>Sorghinae</taxon>
        <taxon>Sorghum</taxon>
    </lineage>
</organism>
<feature type="transmembrane region" description="Helical" evidence="8">
    <location>
        <begin position="60"/>
        <end position="86"/>
    </location>
</feature>
<name>A0A1B6PNK6_SORBI</name>
<comment type="subunit">
    <text evidence="3 8">Homodimer and heterodimers.</text>
</comment>
<protein>
    <recommendedName>
        <fullName evidence="8">CASP-like protein</fullName>
    </recommendedName>
</protein>
<evidence type="ECO:0000256" key="8">
    <source>
        <dbReference type="RuleBase" id="RU361233"/>
    </source>
</evidence>
<proteinExistence type="inferred from homology"/>
<evidence type="ECO:0000313" key="10">
    <source>
        <dbReference type="EMBL" id="KXG27243.1"/>
    </source>
</evidence>
<evidence type="ECO:0000256" key="2">
    <source>
        <dbReference type="ARBA" id="ARBA00007651"/>
    </source>
</evidence>
<evidence type="ECO:0000256" key="3">
    <source>
        <dbReference type="ARBA" id="ARBA00011489"/>
    </source>
</evidence>
<dbReference type="InParanoid" id="A0A1B6PNK6"/>
<dbReference type="PANTHER" id="PTHR32021">
    <property type="entry name" value="CASP-LIKE PROTEIN 5B3"/>
    <property type="match status" value="1"/>
</dbReference>
<comment type="similarity">
    <text evidence="2 8">Belongs to the Casparian strip membrane proteins (CASP) family.</text>
</comment>
<evidence type="ECO:0000256" key="7">
    <source>
        <dbReference type="ARBA" id="ARBA00023136"/>
    </source>
</evidence>
<evidence type="ECO:0000256" key="5">
    <source>
        <dbReference type="ARBA" id="ARBA00022692"/>
    </source>
</evidence>
<dbReference type="GO" id="GO:0016020">
    <property type="term" value="C:membrane"/>
    <property type="evidence" value="ECO:0000318"/>
    <property type="project" value="GO_Central"/>
</dbReference>
<sequence>MCGASLARMAAAPVAMYYNVFRFLTVVLTIQLPCCGIRLLHDIAIIFFHMPPPGNLASTLIIMFEWILSVLVLAASCSALGVEVYMDKDTGACMFMQPQPCRWYKEAAMLGLLAGVFSYTISLLLFCLQSSRHTQPPAPAPAHGHDQG</sequence>
<feature type="domain" description="Casparian strip membrane protein" evidence="9">
    <location>
        <begin position="17"/>
        <end position="91"/>
    </location>
</feature>
<evidence type="ECO:0000256" key="1">
    <source>
        <dbReference type="ARBA" id="ARBA00004651"/>
    </source>
</evidence>
<keyword evidence="6 8" id="KW-1133">Transmembrane helix</keyword>
<keyword evidence="5 8" id="KW-0812">Transmembrane</keyword>
<dbReference type="AlphaFoldDB" id="A0A1B6PNK6"/>
<dbReference type="EMBL" id="CM000765">
    <property type="protein sequence ID" value="KXG27243.1"/>
    <property type="molecule type" value="Genomic_DNA"/>
</dbReference>
<evidence type="ECO:0000256" key="4">
    <source>
        <dbReference type="ARBA" id="ARBA00022475"/>
    </source>
</evidence>
<dbReference type="GO" id="GO:0005886">
    <property type="term" value="C:plasma membrane"/>
    <property type="evidence" value="ECO:0007669"/>
    <property type="project" value="UniProtKB-SubCell"/>
</dbReference>
<dbReference type="OMA" id="IMFEWIL"/>
<accession>A0A1B6PNK6</accession>